<proteinExistence type="predicted"/>
<protein>
    <submittedName>
        <fullName evidence="1">Squalene/phytoene synthase</fullName>
        <ecNumber evidence="1">2.5.1.-</ecNumber>
    </submittedName>
</protein>
<dbReference type="AlphaFoldDB" id="T1C7D9"/>
<comment type="caution">
    <text evidence="1">The sequence shown here is derived from an EMBL/GenBank/DDBJ whole genome shotgun (WGS) entry which is preliminary data.</text>
</comment>
<reference evidence="1" key="2">
    <citation type="journal article" date="2014" name="ISME J.">
        <title>Microbial stratification in low pH oxic and suboxic macroscopic growths along an acid mine drainage.</title>
        <authorList>
            <person name="Mendez-Garcia C."/>
            <person name="Mesa V."/>
            <person name="Sprenger R.R."/>
            <person name="Richter M."/>
            <person name="Diez M.S."/>
            <person name="Solano J."/>
            <person name="Bargiela R."/>
            <person name="Golyshina O.V."/>
            <person name="Manteca A."/>
            <person name="Ramos J.L."/>
            <person name="Gallego J.R."/>
            <person name="Llorente I."/>
            <person name="Martins Dos Santos V.A."/>
            <person name="Jensen O.N."/>
            <person name="Pelaez A.I."/>
            <person name="Sanchez J."/>
            <person name="Ferrer M."/>
        </authorList>
    </citation>
    <scope>NUCLEOTIDE SEQUENCE</scope>
</reference>
<dbReference type="EMBL" id="AUZY01004920">
    <property type="protein sequence ID" value="EQD61224.1"/>
    <property type="molecule type" value="Genomic_DNA"/>
</dbReference>
<dbReference type="InterPro" id="IPR002060">
    <property type="entry name" value="Squ/phyt_synthse"/>
</dbReference>
<keyword evidence="1" id="KW-0808">Transferase</keyword>
<dbReference type="GO" id="GO:0045338">
    <property type="term" value="P:farnesyl diphosphate metabolic process"/>
    <property type="evidence" value="ECO:0007669"/>
    <property type="project" value="InterPro"/>
</dbReference>
<dbReference type="Gene3D" id="1.10.600.10">
    <property type="entry name" value="Farnesyl Diphosphate Synthase"/>
    <property type="match status" value="1"/>
</dbReference>
<dbReference type="InterPro" id="IPR044844">
    <property type="entry name" value="Trans_IPPS_euk-type"/>
</dbReference>
<evidence type="ECO:0000313" key="1">
    <source>
        <dbReference type="EMBL" id="EQD61224.1"/>
    </source>
</evidence>
<sequence>MAQFQHATAAAHDDANAYQDAILPQVSRTFALTIPALPPMLRRAVANAYLLCRIADTIEDDPALSAESKRYYENAFIDAVAGRIDAHRFAAELAPLLST</sequence>
<gene>
    <name evidence="1" type="ORF">B1B_07707</name>
</gene>
<dbReference type="PANTHER" id="PTHR11626:SF2">
    <property type="entry name" value="SQUALENE SYNTHASE"/>
    <property type="match status" value="1"/>
</dbReference>
<feature type="non-terminal residue" evidence="1">
    <location>
        <position position="99"/>
    </location>
</feature>
<accession>T1C7D9</accession>
<dbReference type="InterPro" id="IPR008949">
    <property type="entry name" value="Isoprenoid_synthase_dom_sf"/>
</dbReference>
<dbReference type="EC" id="2.5.1.-" evidence="1"/>
<dbReference type="GO" id="GO:0051996">
    <property type="term" value="F:squalene synthase [NAD(P)H] activity"/>
    <property type="evidence" value="ECO:0007669"/>
    <property type="project" value="InterPro"/>
</dbReference>
<dbReference type="PANTHER" id="PTHR11626">
    <property type="entry name" value="FARNESYL-DIPHOSPHATE FARNESYLTRANSFERASE"/>
    <property type="match status" value="1"/>
</dbReference>
<organism evidence="1">
    <name type="scientific">mine drainage metagenome</name>
    <dbReference type="NCBI Taxonomy" id="410659"/>
    <lineage>
        <taxon>unclassified sequences</taxon>
        <taxon>metagenomes</taxon>
        <taxon>ecological metagenomes</taxon>
    </lineage>
</organism>
<dbReference type="SUPFAM" id="SSF48576">
    <property type="entry name" value="Terpenoid synthases"/>
    <property type="match status" value="1"/>
</dbReference>
<dbReference type="Pfam" id="PF00494">
    <property type="entry name" value="SQS_PSY"/>
    <property type="match status" value="1"/>
</dbReference>
<name>T1C7D9_9ZZZZ</name>
<reference evidence="1" key="1">
    <citation type="submission" date="2013-08" db="EMBL/GenBank/DDBJ databases">
        <authorList>
            <person name="Mendez C."/>
            <person name="Richter M."/>
            <person name="Ferrer M."/>
            <person name="Sanchez J."/>
        </authorList>
    </citation>
    <scope>NUCLEOTIDE SEQUENCE</scope>
</reference>